<dbReference type="Pfam" id="PF00486">
    <property type="entry name" value="Trans_reg_C"/>
    <property type="match status" value="1"/>
</dbReference>
<evidence type="ECO:0000313" key="6">
    <source>
        <dbReference type="EMBL" id="AII14404.1"/>
    </source>
</evidence>
<gene>
    <name evidence="6" type="ORF">CIG1485E_0539</name>
</gene>
<keyword evidence="1 3" id="KW-0238">DNA-binding</keyword>
<dbReference type="CDD" id="cd17536">
    <property type="entry name" value="REC_YesN-like"/>
    <property type="match status" value="1"/>
</dbReference>
<evidence type="ECO:0000259" key="4">
    <source>
        <dbReference type="PROSITE" id="PS50110"/>
    </source>
</evidence>
<dbReference type="STRING" id="1244531.CIG2463D_0539"/>
<dbReference type="InterPro" id="IPR001867">
    <property type="entry name" value="OmpR/PhoB-type_DNA-bd"/>
</dbReference>
<dbReference type="KEGG" id="caj:CIG1485E_0539"/>
<dbReference type="InterPro" id="IPR036388">
    <property type="entry name" value="WH-like_DNA-bd_sf"/>
</dbReference>
<dbReference type="GO" id="GO:0003677">
    <property type="term" value="F:DNA binding"/>
    <property type="evidence" value="ECO:0007669"/>
    <property type="project" value="UniProtKB-UniRule"/>
</dbReference>
<dbReference type="PANTHER" id="PTHR43228:SF1">
    <property type="entry name" value="TWO-COMPONENT RESPONSE REGULATOR ARR22"/>
    <property type="match status" value="1"/>
</dbReference>
<dbReference type="SMART" id="SM00448">
    <property type="entry name" value="REC"/>
    <property type="match status" value="1"/>
</dbReference>
<evidence type="ECO:0000256" key="2">
    <source>
        <dbReference type="PROSITE-ProRule" id="PRU00169"/>
    </source>
</evidence>
<dbReference type="PROSITE" id="PS50110">
    <property type="entry name" value="RESPONSE_REGULATORY"/>
    <property type="match status" value="1"/>
</dbReference>
<evidence type="ECO:0000256" key="3">
    <source>
        <dbReference type="PROSITE-ProRule" id="PRU01091"/>
    </source>
</evidence>
<dbReference type="GO" id="GO:0006355">
    <property type="term" value="P:regulation of DNA-templated transcription"/>
    <property type="evidence" value="ECO:0007669"/>
    <property type="project" value="InterPro"/>
</dbReference>
<name>A0A076FF00_9BACT</name>
<dbReference type="CDD" id="cd00383">
    <property type="entry name" value="trans_reg_C"/>
    <property type="match status" value="1"/>
</dbReference>
<sequence>MRMQSLNNINILVVEDDEITRAALKLGLKRSCNVYHEASNGLEGLEKFKKYKIDIIITDIHMPGLNGLDMIDEIKKLKPTQNFIVMTSYDTDENFFRSIKQGATQFIRKPISIEDVQNAIFIVLSKIGDKTIKLSENISVNLDRENIFVDDRQVFLTNLENKLLWLFCYNIDRVVTYEMIEEYAYSSSEVRKSSIHTAILRLKKHLDSINIENISGKGYSLRSYE</sequence>
<dbReference type="InterPro" id="IPR052048">
    <property type="entry name" value="ST_Response_Regulator"/>
</dbReference>
<dbReference type="HOGENOM" id="CLU_000445_30_3_7"/>
<dbReference type="eggNOG" id="COG0745">
    <property type="taxonomic scope" value="Bacteria"/>
</dbReference>
<feature type="modified residue" description="4-aspartylphosphate" evidence="2">
    <location>
        <position position="59"/>
    </location>
</feature>
<dbReference type="SUPFAM" id="SSF52172">
    <property type="entry name" value="CheY-like"/>
    <property type="match status" value="1"/>
</dbReference>
<dbReference type="AlphaFoldDB" id="A0A076FF00"/>
<dbReference type="InterPro" id="IPR011006">
    <property type="entry name" value="CheY-like_superfamily"/>
</dbReference>
<keyword evidence="2" id="KW-0597">Phosphoprotein</keyword>
<dbReference type="PATRIC" id="fig|1244531.5.peg.549"/>
<dbReference type="PROSITE" id="PS51755">
    <property type="entry name" value="OMPR_PHOB"/>
    <property type="match status" value="1"/>
</dbReference>
<evidence type="ECO:0000259" key="5">
    <source>
        <dbReference type="PROSITE" id="PS51755"/>
    </source>
</evidence>
<dbReference type="Gene3D" id="1.10.10.10">
    <property type="entry name" value="Winged helix-like DNA-binding domain superfamily/Winged helix DNA-binding domain"/>
    <property type="match status" value="1"/>
</dbReference>
<feature type="domain" description="OmpR/PhoB-type" evidence="5">
    <location>
        <begin position="129"/>
        <end position="223"/>
    </location>
</feature>
<feature type="DNA-binding region" description="OmpR/PhoB-type" evidence="3">
    <location>
        <begin position="129"/>
        <end position="223"/>
    </location>
</feature>
<dbReference type="Pfam" id="PF00072">
    <property type="entry name" value="Response_reg"/>
    <property type="match status" value="1"/>
</dbReference>
<dbReference type="PANTHER" id="PTHR43228">
    <property type="entry name" value="TWO-COMPONENT RESPONSE REGULATOR"/>
    <property type="match status" value="1"/>
</dbReference>
<dbReference type="SMART" id="SM00862">
    <property type="entry name" value="Trans_reg_C"/>
    <property type="match status" value="1"/>
</dbReference>
<protein>
    <submittedName>
        <fullName evidence="6">Two-component system response regulator</fullName>
    </submittedName>
</protein>
<dbReference type="Gene3D" id="3.40.50.2300">
    <property type="match status" value="1"/>
</dbReference>
<dbReference type="OrthoDB" id="9786548at2"/>
<dbReference type="InterPro" id="IPR001789">
    <property type="entry name" value="Sig_transdc_resp-reg_receiver"/>
</dbReference>
<keyword evidence="7" id="KW-1185">Reference proteome</keyword>
<organism evidence="6 7">
    <name type="scientific">Campylobacter iguaniorum</name>
    <dbReference type="NCBI Taxonomy" id="1244531"/>
    <lineage>
        <taxon>Bacteria</taxon>
        <taxon>Pseudomonadati</taxon>
        <taxon>Campylobacterota</taxon>
        <taxon>Epsilonproteobacteria</taxon>
        <taxon>Campylobacterales</taxon>
        <taxon>Campylobacteraceae</taxon>
        <taxon>Campylobacter</taxon>
    </lineage>
</organism>
<dbReference type="RefSeq" id="WP_038453437.1">
    <property type="nucleotide sequence ID" value="NZ_CP009043.1"/>
</dbReference>
<evidence type="ECO:0000256" key="1">
    <source>
        <dbReference type="ARBA" id="ARBA00023125"/>
    </source>
</evidence>
<evidence type="ECO:0000313" key="7">
    <source>
        <dbReference type="Proteomes" id="UP000028486"/>
    </source>
</evidence>
<proteinExistence type="predicted"/>
<dbReference type="GO" id="GO:0000160">
    <property type="term" value="P:phosphorelay signal transduction system"/>
    <property type="evidence" value="ECO:0007669"/>
    <property type="project" value="InterPro"/>
</dbReference>
<feature type="domain" description="Response regulatory" evidence="4">
    <location>
        <begin position="10"/>
        <end position="124"/>
    </location>
</feature>
<accession>A0A076FF00</accession>
<dbReference type="Proteomes" id="UP000028486">
    <property type="component" value="Chromosome"/>
</dbReference>
<reference evidence="7" key="1">
    <citation type="journal article" date="2014" name="Genome Announc.">
        <title>Complete Genome Sequence of Campylobacter iguaniorum Strain 1485ET, Isolated from a Bearded Dragon (Pogona vitticeps).</title>
        <authorList>
            <person name="Gilbert M.J."/>
            <person name="Miller W.G."/>
            <person name="Yee E."/>
            <person name="Kik M."/>
            <person name="Wagenaar J.A."/>
            <person name="Duim B."/>
        </authorList>
    </citation>
    <scope>NUCLEOTIDE SEQUENCE [LARGE SCALE GENOMIC DNA]</scope>
    <source>
        <strain evidence="7">1485E</strain>
    </source>
</reference>
<dbReference type="EMBL" id="CP009043">
    <property type="protein sequence ID" value="AII14404.1"/>
    <property type="molecule type" value="Genomic_DNA"/>
</dbReference>